<accession>A0AAV5SJ47</accession>
<dbReference type="GO" id="GO:0004984">
    <property type="term" value="F:olfactory receptor activity"/>
    <property type="evidence" value="ECO:0007669"/>
    <property type="project" value="TreeGrafter"/>
</dbReference>
<keyword evidence="2 6" id="KW-0812">Transmembrane</keyword>
<evidence type="ECO:0000256" key="2">
    <source>
        <dbReference type="ARBA" id="ARBA00022692"/>
    </source>
</evidence>
<protein>
    <recommendedName>
        <fullName evidence="9">G protein-coupled receptor</fullName>
    </recommendedName>
</protein>
<dbReference type="Pfam" id="PF02117">
    <property type="entry name" value="7TM_GPCR_Sra"/>
    <property type="match status" value="1"/>
</dbReference>
<feature type="transmembrane region" description="Helical" evidence="6">
    <location>
        <begin position="208"/>
        <end position="232"/>
    </location>
</feature>
<keyword evidence="4 6" id="KW-0472">Membrane</keyword>
<keyword evidence="8" id="KW-1185">Reference proteome</keyword>
<dbReference type="EMBL" id="BTSX01000002">
    <property type="protein sequence ID" value="GMS83296.1"/>
    <property type="molecule type" value="Genomic_DNA"/>
</dbReference>
<comment type="caution">
    <text evidence="7">The sequence shown here is derived from an EMBL/GenBank/DDBJ whole genome shotgun (WGS) entry which is preliminary data.</text>
</comment>
<dbReference type="Proteomes" id="UP001432027">
    <property type="component" value="Unassembled WGS sequence"/>
</dbReference>
<evidence type="ECO:0000256" key="4">
    <source>
        <dbReference type="ARBA" id="ARBA00023136"/>
    </source>
</evidence>
<dbReference type="PANTHER" id="PTHR31357">
    <property type="entry name" value="SERPENTINE RECEPTOR CLASS ALPHA-10"/>
    <property type="match status" value="1"/>
</dbReference>
<dbReference type="InterPro" id="IPR051080">
    <property type="entry name" value="Nematode_rcpt-like_serp_alpha"/>
</dbReference>
<feature type="transmembrane region" description="Helical" evidence="6">
    <location>
        <begin position="111"/>
        <end position="133"/>
    </location>
</feature>
<proteinExistence type="inferred from homology"/>
<comment type="similarity">
    <text evidence="5">Belongs to the nematode receptor-like protein sra family.</text>
</comment>
<organism evidence="7 8">
    <name type="scientific">Pristionchus entomophagus</name>
    <dbReference type="NCBI Taxonomy" id="358040"/>
    <lineage>
        <taxon>Eukaryota</taxon>
        <taxon>Metazoa</taxon>
        <taxon>Ecdysozoa</taxon>
        <taxon>Nematoda</taxon>
        <taxon>Chromadorea</taxon>
        <taxon>Rhabditida</taxon>
        <taxon>Rhabditina</taxon>
        <taxon>Diplogasteromorpha</taxon>
        <taxon>Diplogasteroidea</taxon>
        <taxon>Neodiplogasteridae</taxon>
        <taxon>Pristionchus</taxon>
    </lineage>
</organism>
<gene>
    <name evidence="7" type="ORF">PENTCL1PPCAC_5471</name>
</gene>
<feature type="transmembrane region" description="Helical" evidence="6">
    <location>
        <begin position="31"/>
        <end position="54"/>
    </location>
</feature>
<sequence>IITSVVSIVLVLYTAHRYLHRTIFENVTKELIVSLYVFIVIYSVCLILAQGSQLTYRYIARDKCDAQVPKAWCILRYIITVTACSFVIIHIGMTALHALSSFHFGSRTQKVTARVSILLAFVYPAIYGIMAYHKDSLEGRTAYCSGFTANSESVLMFNVYLVLVLDVLNALASFVLWKYNQHKLNTEQSFNLSITFNRRQNLEAMRQFLPVAALHAVVYVVFFLTVCFGQAIRSSMSPGWYLFTSAVANVIPHYCFLCPLIFLILIRKGKFDRKAEV</sequence>
<dbReference type="GO" id="GO:0004930">
    <property type="term" value="F:G protein-coupled receptor activity"/>
    <property type="evidence" value="ECO:0007669"/>
    <property type="project" value="InterPro"/>
</dbReference>
<feature type="non-terminal residue" evidence="7">
    <location>
        <position position="1"/>
    </location>
</feature>
<dbReference type="AlphaFoldDB" id="A0AAV5SJ47"/>
<evidence type="ECO:0000256" key="1">
    <source>
        <dbReference type="ARBA" id="ARBA00004141"/>
    </source>
</evidence>
<evidence type="ECO:0000313" key="8">
    <source>
        <dbReference type="Proteomes" id="UP001432027"/>
    </source>
</evidence>
<evidence type="ECO:0000313" key="7">
    <source>
        <dbReference type="EMBL" id="GMS83296.1"/>
    </source>
</evidence>
<feature type="transmembrane region" description="Helical" evidence="6">
    <location>
        <begin position="153"/>
        <end position="177"/>
    </location>
</feature>
<keyword evidence="3 6" id="KW-1133">Transmembrane helix</keyword>
<comment type="subcellular location">
    <subcellularLocation>
        <location evidence="1">Membrane</location>
        <topology evidence="1">Multi-pass membrane protein</topology>
    </subcellularLocation>
</comment>
<evidence type="ECO:0008006" key="9">
    <source>
        <dbReference type="Google" id="ProtNLM"/>
    </source>
</evidence>
<dbReference type="GO" id="GO:0016020">
    <property type="term" value="C:membrane"/>
    <property type="evidence" value="ECO:0007669"/>
    <property type="project" value="UniProtKB-SubCell"/>
</dbReference>
<evidence type="ECO:0000256" key="3">
    <source>
        <dbReference type="ARBA" id="ARBA00022989"/>
    </source>
</evidence>
<feature type="non-terminal residue" evidence="7">
    <location>
        <position position="277"/>
    </location>
</feature>
<feature type="transmembrane region" description="Helical" evidence="6">
    <location>
        <begin position="238"/>
        <end position="266"/>
    </location>
</feature>
<evidence type="ECO:0000256" key="6">
    <source>
        <dbReference type="SAM" id="Phobius"/>
    </source>
</evidence>
<dbReference type="PANTHER" id="PTHR31357:SF5">
    <property type="entry name" value="SERPENTINE RECEPTOR CLASS ALPHA-1-RELATED"/>
    <property type="match status" value="1"/>
</dbReference>
<feature type="transmembrane region" description="Helical" evidence="6">
    <location>
        <begin position="74"/>
        <end position="99"/>
    </location>
</feature>
<name>A0AAV5SJ47_9BILA</name>
<evidence type="ECO:0000256" key="5">
    <source>
        <dbReference type="ARBA" id="ARBA00037994"/>
    </source>
</evidence>
<dbReference type="InterPro" id="IPR000344">
    <property type="entry name" value="7TM_GPCR_serpentine_rcpt_Sra"/>
</dbReference>
<reference evidence="7" key="1">
    <citation type="submission" date="2023-10" db="EMBL/GenBank/DDBJ databases">
        <title>Genome assembly of Pristionchus species.</title>
        <authorList>
            <person name="Yoshida K."/>
            <person name="Sommer R.J."/>
        </authorList>
    </citation>
    <scope>NUCLEOTIDE SEQUENCE</scope>
    <source>
        <strain evidence="7">RS0144</strain>
    </source>
</reference>